<dbReference type="Gene3D" id="3.10.620.30">
    <property type="match status" value="1"/>
</dbReference>
<dbReference type="PROSITE" id="PS51257">
    <property type="entry name" value="PROKAR_LIPOPROTEIN"/>
    <property type="match status" value="1"/>
</dbReference>
<dbReference type="RefSeq" id="WP_039164264.1">
    <property type="nucleotide sequence ID" value="NZ_JNHN01000184.1"/>
</dbReference>
<evidence type="ECO:0000313" key="2">
    <source>
        <dbReference type="EMBL" id="KDS48139.1"/>
    </source>
</evidence>
<protein>
    <submittedName>
        <fullName evidence="2">Transglutaminase-like superfamily protein</fullName>
    </submittedName>
</protein>
<reference evidence="2 3" key="1">
    <citation type="submission" date="2014-04" db="EMBL/GenBank/DDBJ databases">
        <authorList>
            <person name="Sears C."/>
            <person name="Carroll K."/>
            <person name="Sack B.R."/>
            <person name="Qadri F."/>
            <person name="Myers L.L."/>
            <person name="Chung G.-T."/>
            <person name="Escheverria P."/>
            <person name="Fraser C.M."/>
            <person name="Sadzewicz L."/>
            <person name="Shefchek K.A."/>
            <person name="Tallon L."/>
            <person name="Das S.P."/>
            <person name="Daugherty S."/>
            <person name="Mongodin E.F."/>
        </authorList>
    </citation>
    <scope>NUCLEOTIDE SEQUENCE [LARGE SCALE GENOMIC DNA]</scope>
    <source>
        <strain evidence="2 3">3978 T3 ii</strain>
    </source>
</reference>
<comment type="caution">
    <text evidence="2">The sequence shown here is derived from an EMBL/GenBank/DDBJ whole genome shotgun (WGS) entry which is preliminary data.</text>
</comment>
<evidence type="ECO:0000313" key="3">
    <source>
        <dbReference type="Proteomes" id="UP000028013"/>
    </source>
</evidence>
<dbReference type="Gene3D" id="2.60.40.3140">
    <property type="match status" value="1"/>
</dbReference>
<dbReference type="PATRIC" id="fig|1339349.3.peg.4121"/>
<accession>A0A078RUL2</accession>
<organism evidence="2 3">
    <name type="scientific">Bacteroides uniformis str. 3978 T3 ii</name>
    <dbReference type="NCBI Taxonomy" id="1339349"/>
    <lineage>
        <taxon>Bacteria</taxon>
        <taxon>Pseudomonadati</taxon>
        <taxon>Bacteroidota</taxon>
        <taxon>Bacteroidia</taxon>
        <taxon>Bacteroidales</taxon>
        <taxon>Bacteroidaceae</taxon>
        <taxon>Bacteroides</taxon>
    </lineage>
</organism>
<dbReference type="InterPro" id="IPR038765">
    <property type="entry name" value="Papain-like_cys_pep_sf"/>
</dbReference>
<dbReference type="EMBL" id="JNHN01000184">
    <property type="protein sequence ID" value="KDS48139.1"/>
    <property type="molecule type" value="Genomic_DNA"/>
</dbReference>
<gene>
    <name evidence="2" type="ORF">M094_3072</name>
</gene>
<dbReference type="SUPFAM" id="SSF54001">
    <property type="entry name" value="Cysteine proteinases"/>
    <property type="match status" value="1"/>
</dbReference>
<evidence type="ECO:0000259" key="1">
    <source>
        <dbReference type="Pfam" id="PF01841"/>
    </source>
</evidence>
<dbReference type="Gene3D" id="2.60.120.1130">
    <property type="match status" value="1"/>
</dbReference>
<sequence>MRKQYFSFIFLYIFSSCLYSQTMDDNIIINCCEDSYVFKEGPGNNPIVQNTRKTEYEASRMGATVQPHMFYGEFISLDEARAKGVLAPKAIHRHATPENVFFDDTRICYFNLSLSRQGKKAAVQFSRTFHDLRYFTRIYFPEEYFIREKRITVTIPAALSRFRLVEKNFGPGIRCEKSVNKEGDSLFVYTLKGVPATRKEEAAPADNCLYPHLLVTGSFADVQDMYRWLNGLAEVDCTLPQAEMLTDEITAGCTDELEKIHRTYAYVQQNIRYIAFENGLAGHRPDRPAEVLRKRYGDCKGMALLLRTLLKAQGFDARMAYIGTDDIASSPDEVPTLAAINHAFCLLFHQGKRYCLDATYRYLPPEDIPQGIQGRKALVENGDSCLILTLPQQDASASTDSLNYHYRLMTDSNPPTLKGTATRVSTGEYKEYLLSLYHDTPKEKQTDLLNNQINNTAAVQSADGEYCLEADPHEDFFHQPIDTPRRKQDYLLPWRCRIVREVTIDIPQGYAVSYLPADFHIETNQGILSCSYRAGAGYIHFRKVMEIRRKRIPLALIPAWNDALRQWKKACNEQIVIRQSTL</sequence>
<name>A0A078RUL2_BACUN</name>
<proteinExistence type="predicted"/>
<dbReference type="Proteomes" id="UP000028013">
    <property type="component" value="Unassembled WGS sequence"/>
</dbReference>
<feature type="domain" description="Transglutaminase-like" evidence="1">
    <location>
        <begin position="244"/>
        <end position="321"/>
    </location>
</feature>
<dbReference type="AlphaFoldDB" id="A0A078RUL2"/>
<dbReference type="InterPro" id="IPR002931">
    <property type="entry name" value="Transglutaminase-like"/>
</dbReference>
<dbReference type="Pfam" id="PF01841">
    <property type="entry name" value="Transglut_core"/>
    <property type="match status" value="1"/>
</dbReference>